<proteinExistence type="predicted"/>
<accession>A0ACB7S010</accession>
<protein>
    <submittedName>
        <fullName evidence="1">Uncharacterized protein</fullName>
    </submittedName>
</protein>
<evidence type="ECO:0000313" key="1">
    <source>
        <dbReference type="EMBL" id="KAH6928058.1"/>
    </source>
</evidence>
<dbReference type="EMBL" id="CM023486">
    <property type="protein sequence ID" value="KAH6928058.1"/>
    <property type="molecule type" value="Genomic_DNA"/>
</dbReference>
<reference evidence="1" key="1">
    <citation type="submission" date="2020-05" db="EMBL/GenBank/DDBJ databases">
        <title>Large-scale comparative analyses of tick genomes elucidate their genetic diversity and vector capacities.</title>
        <authorList>
            <person name="Jia N."/>
            <person name="Wang J."/>
            <person name="Shi W."/>
            <person name="Du L."/>
            <person name="Sun Y."/>
            <person name="Zhan W."/>
            <person name="Jiang J."/>
            <person name="Wang Q."/>
            <person name="Zhang B."/>
            <person name="Ji P."/>
            <person name="Sakyi L.B."/>
            <person name="Cui X."/>
            <person name="Yuan T."/>
            <person name="Jiang B."/>
            <person name="Yang W."/>
            <person name="Lam T.T.-Y."/>
            <person name="Chang Q."/>
            <person name="Ding S."/>
            <person name="Wang X."/>
            <person name="Zhu J."/>
            <person name="Ruan X."/>
            <person name="Zhao L."/>
            <person name="Wei J."/>
            <person name="Que T."/>
            <person name="Du C."/>
            <person name="Cheng J."/>
            <person name="Dai P."/>
            <person name="Han X."/>
            <person name="Huang E."/>
            <person name="Gao Y."/>
            <person name="Liu J."/>
            <person name="Shao H."/>
            <person name="Ye R."/>
            <person name="Li L."/>
            <person name="Wei W."/>
            <person name="Wang X."/>
            <person name="Wang C."/>
            <person name="Yang T."/>
            <person name="Huo Q."/>
            <person name="Li W."/>
            <person name="Guo W."/>
            <person name="Chen H."/>
            <person name="Zhou L."/>
            <person name="Ni X."/>
            <person name="Tian J."/>
            <person name="Zhou Y."/>
            <person name="Sheng Y."/>
            <person name="Liu T."/>
            <person name="Pan Y."/>
            <person name="Xia L."/>
            <person name="Li J."/>
            <person name="Zhao F."/>
            <person name="Cao W."/>
        </authorList>
    </citation>
    <scope>NUCLEOTIDE SEQUENCE</scope>
    <source>
        <strain evidence="1">Hyas-2018</strain>
    </source>
</reference>
<organism evidence="1 2">
    <name type="scientific">Hyalomma asiaticum</name>
    <name type="common">Tick</name>
    <dbReference type="NCBI Taxonomy" id="266040"/>
    <lineage>
        <taxon>Eukaryota</taxon>
        <taxon>Metazoa</taxon>
        <taxon>Ecdysozoa</taxon>
        <taxon>Arthropoda</taxon>
        <taxon>Chelicerata</taxon>
        <taxon>Arachnida</taxon>
        <taxon>Acari</taxon>
        <taxon>Parasitiformes</taxon>
        <taxon>Ixodida</taxon>
        <taxon>Ixodoidea</taxon>
        <taxon>Ixodidae</taxon>
        <taxon>Hyalomminae</taxon>
        <taxon>Hyalomma</taxon>
    </lineage>
</organism>
<sequence length="328" mass="36449">MHRGEVVAFGTCTEEELAAAAQWHLVPAHHFYMELPKIKNGSPPERINARIAHLEQEYAQLRATLEQLTAEFHSLRRSGSSMAPAPAPKQLPTEAPTPARSVIKRALTEPVEGEGDVVEFKSKIRNSMKEVKESFRQCCGGLGSRADLFLSRTEEDKVDCLIHQAYKSALSLPISTSTDRLLSMGVHNSLTELTEAHRTAQLLRLSRTRPGRALLSTLELSPLMPLPTSPPIPSHVSSLLAIDPLPKNMHPEHHPSRRAAHASALWHMVAFATCTEEVVSAAERWNLVPAEKLFMIHQVPAMHVLNPKRYDCCFFWQVPPPPTPFSNG</sequence>
<evidence type="ECO:0000313" key="2">
    <source>
        <dbReference type="Proteomes" id="UP000821845"/>
    </source>
</evidence>
<comment type="caution">
    <text evidence="1">The sequence shown here is derived from an EMBL/GenBank/DDBJ whole genome shotgun (WGS) entry which is preliminary data.</text>
</comment>
<dbReference type="Proteomes" id="UP000821845">
    <property type="component" value="Chromosome 6"/>
</dbReference>
<name>A0ACB7S010_HYAAI</name>
<gene>
    <name evidence="1" type="ORF">HPB50_011064</name>
</gene>
<keyword evidence="2" id="KW-1185">Reference proteome</keyword>